<dbReference type="AlphaFoldDB" id="A0A1H1NQ81"/>
<dbReference type="OrthoDB" id="5343971at2"/>
<gene>
    <name evidence="2" type="ORF">SAMN05216271_0954</name>
</gene>
<accession>A0A1H1NQ81</accession>
<dbReference type="Gene3D" id="3.30.70.100">
    <property type="match status" value="1"/>
</dbReference>
<feature type="domain" description="EthD" evidence="1">
    <location>
        <begin position="18"/>
        <end position="91"/>
    </location>
</feature>
<name>A0A1H1NQ81_9GAMM</name>
<dbReference type="PANTHER" id="PTHR40260:SF2">
    <property type="entry name" value="BLR8190 PROTEIN"/>
    <property type="match status" value="1"/>
</dbReference>
<dbReference type="STRING" id="472181.SAMN05216271_0954"/>
<dbReference type="SUPFAM" id="SSF54909">
    <property type="entry name" value="Dimeric alpha+beta barrel"/>
    <property type="match status" value="1"/>
</dbReference>
<dbReference type="Proteomes" id="UP000243413">
    <property type="component" value="Chromosome I"/>
</dbReference>
<reference evidence="3" key="1">
    <citation type="submission" date="2016-10" db="EMBL/GenBank/DDBJ databases">
        <authorList>
            <person name="Varghese N."/>
            <person name="Submissions S."/>
        </authorList>
    </citation>
    <scope>NUCLEOTIDE SEQUENCE [LARGE SCALE GENOMIC DNA]</scope>
    <source>
        <strain evidence="3">JCM 14963</strain>
    </source>
</reference>
<protein>
    <recommendedName>
        <fullName evidence="1">EthD domain-containing protein</fullName>
    </recommendedName>
</protein>
<evidence type="ECO:0000313" key="3">
    <source>
        <dbReference type="Proteomes" id="UP000243413"/>
    </source>
</evidence>
<dbReference type="PANTHER" id="PTHR40260">
    <property type="entry name" value="BLR8190 PROTEIN"/>
    <property type="match status" value="1"/>
</dbReference>
<dbReference type="RefSeq" id="WP_092284321.1">
    <property type="nucleotide sequence ID" value="NZ_LT629763.1"/>
</dbReference>
<sequence length="104" mass="11124">MIKVSVLYPNVAGSHFDHDYYREQHMPMVKRLVGDACLSFGIDRGLAGGAPGAPAAFVAMGHLFFDSVESFQAAFAPHAKEIQGDVANYTDIAPELLISEVVAG</sequence>
<evidence type="ECO:0000313" key="2">
    <source>
        <dbReference type="EMBL" id="SDS01141.1"/>
    </source>
</evidence>
<evidence type="ECO:0000259" key="1">
    <source>
        <dbReference type="Pfam" id="PF07110"/>
    </source>
</evidence>
<dbReference type="EMBL" id="LT629763">
    <property type="protein sequence ID" value="SDS01141.1"/>
    <property type="molecule type" value="Genomic_DNA"/>
</dbReference>
<dbReference type="InterPro" id="IPR009799">
    <property type="entry name" value="EthD_dom"/>
</dbReference>
<organism evidence="2 3">
    <name type="scientific">Halopseudomonas sabulinigri</name>
    <dbReference type="NCBI Taxonomy" id="472181"/>
    <lineage>
        <taxon>Bacteria</taxon>
        <taxon>Pseudomonadati</taxon>
        <taxon>Pseudomonadota</taxon>
        <taxon>Gammaproteobacteria</taxon>
        <taxon>Pseudomonadales</taxon>
        <taxon>Pseudomonadaceae</taxon>
        <taxon>Halopseudomonas</taxon>
    </lineage>
</organism>
<proteinExistence type="predicted"/>
<dbReference type="NCBIfam" id="TIGR02118">
    <property type="entry name" value="EthD family reductase"/>
    <property type="match status" value="1"/>
</dbReference>
<dbReference type="Pfam" id="PF07110">
    <property type="entry name" value="EthD"/>
    <property type="match status" value="1"/>
</dbReference>
<dbReference type="InterPro" id="IPR011008">
    <property type="entry name" value="Dimeric_a/b-barrel"/>
</dbReference>
<dbReference type="GO" id="GO:0016491">
    <property type="term" value="F:oxidoreductase activity"/>
    <property type="evidence" value="ECO:0007669"/>
    <property type="project" value="InterPro"/>
</dbReference>